<feature type="domain" description="Origin recognition complex subunit 3 winged helix C-terminal" evidence="8">
    <location>
        <begin position="592"/>
        <end position="653"/>
    </location>
</feature>
<proteinExistence type="inferred from homology"/>
<keyword evidence="3" id="KW-0235">DNA replication</keyword>
<dbReference type="PANTHER" id="PTHR12748:SF0">
    <property type="entry name" value="ORIGIN RECOGNITION COMPLEX SUBUNIT 3"/>
    <property type="match status" value="1"/>
</dbReference>
<dbReference type="GO" id="GO:0005656">
    <property type="term" value="C:nuclear pre-replicative complex"/>
    <property type="evidence" value="ECO:0007669"/>
    <property type="project" value="TreeGrafter"/>
</dbReference>
<evidence type="ECO:0000256" key="2">
    <source>
        <dbReference type="ARBA" id="ARBA00010977"/>
    </source>
</evidence>
<dbReference type="GeneID" id="39595576"/>
<accession>A0A443HZR6</accession>
<evidence type="ECO:0000313" key="9">
    <source>
        <dbReference type="EMBL" id="RWQ97231.1"/>
    </source>
</evidence>
<dbReference type="Proteomes" id="UP000283841">
    <property type="component" value="Unassembled WGS sequence"/>
</dbReference>
<evidence type="ECO:0000256" key="1">
    <source>
        <dbReference type="ARBA" id="ARBA00004123"/>
    </source>
</evidence>
<dbReference type="InterPro" id="IPR040855">
    <property type="entry name" value="ORC_WH_C"/>
</dbReference>
<dbReference type="GO" id="GO:0006270">
    <property type="term" value="P:DNA replication initiation"/>
    <property type="evidence" value="ECO:0007669"/>
    <property type="project" value="TreeGrafter"/>
</dbReference>
<gene>
    <name evidence="9" type="ORF">C8Q69DRAFT_221503</name>
</gene>
<evidence type="ECO:0000256" key="6">
    <source>
        <dbReference type="SAM" id="MobiDB-lite"/>
    </source>
</evidence>
<name>A0A443HZR6_BYSSP</name>
<dbReference type="Pfam" id="PF07034">
    <property type="entry name" value="ORC3_N"/>
    <property type="match status" value="1"/>
</dbReference>
<evidence type="ECO:0000313" key="10">
    <source>
        <dbReference type="Proteomes" id="UP000283841"/>
    </source>
</evidence>
<dbReference type="VEuPathDB" id="FungiDB:C8Q69DRAFT_221503"/>
<evidence type="ECO:0000256" key="4">
    <source>
        <dbReference type="ARBA" id="ARBA00023125"/>
    </source>
</evidence>
<protein>
    <submittedName>
        <fullName evidence="9">Origin recognition complex subunit</fullName>
    </submittedName>
</protein>
<evidence type="ECO:0000259" key="7">
    <source>
        <dbReference type="Pfam" id="PF07034"/>
    </source>
</evidence>
<dbReference type="InterPro" id="IPR020795">
    <property type="entry name" value="ORC3"/>
</dbReference>
<dbReference type="InterPro" id="IPR045667">
    <property type="entry name" value="ORC3_N"/>
</dbReference>
<keyword evidence="4" id="KW-0238">DNA-binding</keyword>
<dbReference type="GO" id="GO:0031261">
    <property type="term" value="C:DNA replication preinitiation complex"/>
    <property type="evidence" value="ECO:0007669"/>
    <property type="project" value="TreeGrafter"/>
</dbReference>
<dbReference type="STRING" id="264951.A0A443HZR6"/>
<dbReference type="GO" id="GO:0005664">
    <property type="term" value="C:nuclear origin of replication recognition complex"/>
    <property type="evidence" value="ECO:0007669"/>
    <property type="project" value="InterPro"/>
</dbReference>
<feature type="region of interest" description="Disordered" evidence="6">
    <location>
        <begin position="28"/>
        <end position="50"/>
    </location>
</feature>
<feature type="domain" description="Origin recognition complex subunit 3 N-terminal" evidence="7">
    <location>
        <begin position="17"/>
        <end position="346"/>
    </location>
</feature>
<dbReference type="RefSeq" id="XP_028486876.1">
    <property type="nucleotide sequence ID" value="XM_028626299.1"/>
</dbReference>
<keyword evidence="5" id="KW-0539">Nucleus</keyword>
<keyword evidence="10" id="KW-1185">Reference proteome</keyword>
<comment type="similarity">
    <text evidence="2">Belongs to the ORC3 family.</text>
</comment>
<dbReference type="GO" id="GO:0003688">
    <property type="term" value="F:DNA replication origin binding"/>
    <property type="evidence" value="ECO:0007669"/>
    <property type="project" value="TreeGrafter"/>
</dbReference>
<sequence length="698" mass="78266">MDVEFHETVAFGTARENSSQGVYVYKPAKTADASEERSSKRRKVSKENHVQENGQLPFVPLLNGMESAHLVQLRYSTFQQVWLRQEEEIKTVLEELDTHILHDMSSFIADSTSGTTHSHIPTALINIGSSVASFGRLLDRIHDRLLTSKEGGVVVLESEDAPNLKTALKTIIRAGVSIFEGNEGYQELSTQTGGPRLLSYDLEVLHGCVKKHGVRRLAVAFRDSEAFDPKLLSDLLSLLSSWLDRIPFVLLFGVSTSFELFEERLPRSTVSLLQGKHFEIGGVGDSIQRLYKSLQTSKNNRLWLGPQISKVLLERSGNYFQSLETFGRMVKYACMSHFFANPLSVLLAEDVEDVSPAVQQSEFCQSIRNLPSFRKLCEDFLDNGHTIHVRNLLNDDTFLFEEAKRALQTNQEQMRELFQSVRAAASINGFLKVSQEVSTVHLAVLALAGELRDSLAIEQMLSATREQDSVGLQELLETLKPLLDNASGLQKIIEDLETCVESNKDAGTLKSGYSSSRSVTTTVVKQQVKLRKSQAKLSKEDSEYTALIDRFCTELKAHFDRTLIKPQDLFLHEVFLFDLKNPLKDTFAPRTRFAIERVLSSPFDYLLSSSTSPDGNPSAMQPITATLYQLYLESGDLVNVYDLWHAFCGTIGGEGDDFDERMALTLFYRALSELKLLGMVKSSRKKVDHVAKTAWKGL</sequence>
<comment type="subcellular location">
    <subcellularLocation>
        <location evidence="1">Nucleus</location>
    </subcellularLocation>
</comment>
<dbReference type="Pfam" id="PF18137">
    <property type="entry name" value="WHD_ORC"/>
    <property type="match status" value="2"/>
</dbReference>
<dbReference type="EMBL" id="RCNU01000003">
    <property type="protein sequence ID" value="RWQ97231.1"/>
    <property type="molecule type" value="Genomic_DNA"/>
</dbReference>
<comment type="caution">
    <text evidence="9">The sequence shown here is derived from an EMBL/GenBank/DDBJ whole genome shotgun (WGS) entry which is preliminary data.</text>
</comment>
<reference evidence="9 10" key="1">
    <citation type="journal article" date="2018" name="Front. Microbiol.">
        <title>Genomic and genetic insights into a cosmopolitan fungus, Paecilomyces variotii (Eurotiales).</title>
        <authorList>
            <person name="Urquhart A.S."/>
            <person name="Mondo S.J."/>
            <person name="Makela M.R."/>
            <person name="Hane J.K."/>
            <person name="Wiebenga A."/>
            <person name="He G."/>
            <person name="Mihaltcheva S."/>
            <person name="Pangilinan J."/>
            <person name="Lipzen A."/>
            <person name="Barry K."/>
            <person name="de Vries R.P."/>
            <person name="Grigoriev I.V."/>
            <person name="Idnurm A."/>
        </authorList>
    </citation>
    <scope>NUCLEOTIDE SEQUENCE [LARGE SCALE GENOMIC DNA]</scope>
    <source>
        <strain evidence="9 10">CBS 101075</strain>
    </source>
</reference>
<dbReference type="AlphaFoldDB" id="A0A443HZR6"/>
<dbReference type="PANTHER" id="PTHR12748">
    <property type="entry name" value="ORIGIN RECOGNITION COMPLEX SUBUNIT 3"/>
    <property type="match status" value="1"/>
</dbReference>
<evidence type="ECO:0000259" key="8">
    <source>
        <dbReference type="Pfam" id="PF18137"/>
    </source>
</evidence>
<dbReference type="CDD" id="cd20704">
    <property type="entry name" value="Orc3"/>
    <property type="match status" value="1"/>
</dbReference>
<feature type="domain" description="Origin recognition complex subunit 3 winged helix C-terminal" evidence="8">
    <location>
        <begin position="656"/>
        <end position="695"/>
    </location>
</feature>
<evidence type="ECO:0000256" key="3">
    <source>
        <dbReference type="ARBA" id="ARBA00022705"/>
    </source>
</evidence>
<evidence type="ECO:0000256" key="5">
    <source>
        <dbReference type="ARBA" id="ARBA00023242"/>
    </source>
</evidence>
<organism evidence="9 10">
    <name type="scientific">Byssochlamys spectabilis</name>
    <name type="common">Paecilomyces variotii</name>
    <dbReference type="NCBI Taxonomy" id="264951"/>
    <lineage>
        <taxon>Eukaryota</taxon>
        <taxon>Fungi</taxon>
        <taxon>Dikarya</taxon>
        <taxon>Ascomycota</taxon>
        <taxon>Pezizomycotina</taxon>
        <taxon>Eurotiomycetes</taxon>
        <taxon>Eurotiomycetidae</taxon>
        <taxon>Eurotiales</taxon>
        <taxon>Thermoascaceae</taxon>
        <taxon>Paecilomyces</taxon>
    </lineage>
</organism>